<evidence type="ECO:0000256" key="2">
    <source>
        <dbReference type="ARBA" id="ARBA00023125"/>
    </source>
</evidence>
<dbReference type="InterPro" id="IPR052067">
    <property type="entry name" value="Metal_resp_HTH_trans_reg"/>
</dbReference>
<dbReference type="OrthoDB" id="8906692at2"/>
<keyword evidence="1" id="KW-0805">Transcription regulation</keyword>
<evidence type="ECO:0000313" key="6">
    <source>
        <dbReference type="Proteomes" id="UP000286100"/>
    </source>
</evidence>
<reference evidence="5 6" key="1">
    <citation type="submission" date="2018-09" db="EMBL/GenBank/DDBJ databases">
        <authorList>
            <person name="Zhu H."/>
        </authorList>
    </citation>
    <scope>NUCLEOTIDE SEQUENCE [LARGE SCALE GENOMIC DNA]</scope>
    <source>
        <strain evidence="5 6">K2R01-6</strain>
    </source>
</reference>
<dbReference type="PRINTS" id="PR00598">
    <property type="entry name" value="HTHMARR"/>
</dbReference>
<sequence length="162" mass="18220">MSKLREERLALQLDHFLPYRLSVASNVVSNLIARTYRQRFNLKITEWRLIAILAESNRMTPQALTKATRMDKINVSRAAKSLIVRQLITSAPNGQDGRSHFLSLTDEGLALYSEIAPQALAMEEKLLRAFSATERSALEELLKRLESAAENEAGGSTFHRPP</sequence>
<dbReference type="EMBL" id="QYUM01000003">
    <property type="protein sequence ID" value="RJF90871.1"/>
    <property type="molecule type" value="Genomic_DNA"/>
</dbReference>
<dbReference type="InterPro" id="IPR000835">
    <property type="entry name" value="HTH_MarR-typ"/>
</dbReference>
<evidence type="ECO:0000313" key="5">
    <source>
        <dbReference type="EMBL" id="RJF90871.1"/>
    </source>
</evidence>
<evidence type="ECO:0000256" key="1">
    <source>
        <dbReference type="ARBA" id="ARBA00023015"/>
    </source>
</evidence>
<protein>
    <submittedName>
        <fullName evidence="5">MarR family transcriptional regulator</fullName>
    </submittedName>
</protein>
<dbReference type="PANTHER" id="PTHR35790">
    <property type="entry name" value="HTH-TYPE TRANSCRIPTIONAL REGULATOR PCHR"/>
    <property type="match status" value="1"/>
</dbReference>
<dbReference type="Pfam" id="PF12802">
    <property type="entry name" value="MarR_2"/>
    <property type="match status" value="1"/>
</dbReference>
<dbReference type="InterPro" id="IPR036390">
    <property type="entry name" value="WH_DNA-bd_sf"/>
</dbReference>
<dbReference type="PROSITE" id="PS50995">
    <property type="entry name" value="HTH_MARR_2"/>
    <property type="match status" value="1"/>
</dbReference>
<dbReference type="SUPFAM" id="SSF46785">
    <property type="entry name" value="Winged helix' DNA-binding domain"/>
    <property type="match status" value="1"/>
</dbReference>
<evidence type="ECO:0000256" key="3">
    <source>
        <dbReference type="ARBA" id="ARBA00023163"/>
    </source>
</evidence>
<comment type="caution">
    <text evidence="5">The sequence shown here is derived from an EMBL/GenBank/DDBJ whole genome shotgun (WGS) entry which is preliminary data.</text>
</comment>
<gene>
    <name evidence="5" type="ORF">D3876_11870</name>
</gene>
<dbReference type="GO" id="GO:0003700">
    <property type="term" value="F:DNA-binding transcription factor activity"/>
    <property type="evidence" value="ECO:0007669"/>
    <property type="project" value="InterPro"/>
</dbReference>
<organism evidence="5 6">
    <name type="scientific">Sphingomonas cavernae</name>
    <dbReference type="NCBI Taxonomy" id="2320861"/>
    <lineage>
        <taxon>Bacteria</taxon>
        <taxon>Pseudomonadati</taxon>
        <taxon>Pseudomonadota</taxon>
        <taxon>Alphaproteobacteria</taxon>
        <taxon>Sphingomonadales</taxon>
        <taxon>Sphingomonadaceae</taxon>
        <taxon>Sphingomonas</taxon>
    </lineage>
</organism>
<feature type="domain" description="HTH marR-type" evidence="4">
    <location>
        <begin position="14"/>
        <end position="147"/>
    </location>
</feature>
<dbReference type="InterPro" id="IPR036388">
    <property type="entry name" value="WH-like_DNA-bd_sf"/>
</dbReference>
<dbReference type="Gene3D" id="1.10.10.10">
    <property type="entry name" value="Winged helix-like DNA-binding domain superfamily/Winged helix DNA-binding domain"/>
    <property type="match status" value="1"/>
</dbReference>
<keyword evidence="2" id="KW-0238">DNA-binding</keyword>
<dbReference type="GO" id="GO:0003677">
    <property type="term" value="F:DNA binding"/>
    <property type="evidence" value="ECO:0007669"/>
    <property type="project" value="UniProtKB-KW"/>
</dbReference>
<dbReference type="AlphaFoldDB" id="A0A418WLE2"/>
<dbReference type="Proteomes" id="UP000286100">
    <property type="component" value="Unassembled WGS sequence"/>
</dbReference>
<dbReference type="SMART" id="SM00347">
    <property type="entry name" value="HTH_MARR"/>
    <property type="match status" value="1"/>
</dbReference>
<name>A0A418WLE2_9SPHN</name>
<keyword evidence="3" id="KW-0804">Transcription</keyword>
<keyword evidence="6" id="KW-1185">Reference proteome</keyword>
<accession>A0A418WLE2</accession>
<proteinExistence type="predicted"/>
<dbReference type="PANTHER" id="PTHR35790:SF4">
    <property type="entry name" value="HTH-TYPE TRANSCRIPTIONAL REGULATOR PCHR"/>
    <property type="match status" value="1"/>
</dbReference>
<evidence type="ECO:0000259" key="4">
    <source>
        <dbReference type="PROSITE" id="PS50995"/>
    </source>
</evidence>